<dbReference type="Gene3D" id="1.10.510.10">
    <property type="entry name" value="Transferase(Phosphotransferase) domain 1"/>
    <property type="match status" value="2"/>
</dbReference>
<dbReference type="OrthoDB" id="541276at2759"/>
<dbReference type="Pfam" id="PF00069">
    <property type="entry name" value="Pkinase"/>
    <property type="match status" value="2"/>
</dbReference>
<feature type="region of interest" description="Disordered" evidence="1">
    <location>
        <begin position="52"/>
        <end position="72"/>
    </location>
</feature>
<dbReference type="GO" id="GO:0005737">
    <property type="term" value="C:cytoplasm"/>
    <property type="evidence" value="ECO:0007669"/>
    <property type="project" value="TreeGrafter"/>
</dbReference>
<dbReference type="PANTHER" id="PTHR24348:SF68">
    <property type="entry name" value="SERINE_THREONINE-PROTEIN KINASE ATG1C"/>
    <property type="match status" value="1"/>
</dbReference>
<dbReference type="InterPro" id="IPR008271">
    <property type="entry name" value="Ser/Thr_kinase_AS"/>
</dbReference>
<dbReference type="RefSeq" id="XP_001732534.1">
    <property type="nucleotide sequence ID" value="XM_001732482.1"/>
</dbReference>
<dbReference type="VEuPathDB" id="FungiDB:MGL_0309"/>
<organism evidence="3 4">
    <name type="scientific">Malassezia globosa (strain ATCC MYA-4612 / CBS 7966)</name>
    <name type="common">Dandruff-associated fungus</name>
    <dbReference type="NCBI Taxonomy" id="425265"/>
    <lineage>
        <taxon>Eukaryota</taxon>
        <taxon>Fungi</taxon>
        <taxon>Dikarya</taxon>
        <taxon>Basidiomycota</taxon>
        <taxon>Ustilaginomycotina</taxon>
        <taxon>Malasseziomycetes</taxon>
        <taxon>Malasseziales</taxon>
        <taxon>Malasseziaceae</taxon>
        <taxon>Malassezia</taxon>
    </lineage>
</organism>
<evidence type="ECO:0000313" key="4">
    <source>
        <dbReference type="Proteomes" id="UP000008837"/>
    </source>
</evidence>
<dbReference type="InterPro" id="IPR000719">
    <property type="entry name" value="Prot_kinase_dom"/>
</dbReference>
<feature type="compositionally biased region" description="Low complexity" evidence="1">
    <location>
        <begin position="549"/>
        <end position="559"/>
    </location>
</feature>
<dbReference type="GO" id="GO:0005524">
    <property type="term" value="F:ATP binding"/>
    <property type="evidence" value="ECO:0007669"/>
    <property type="project" value="InterPro"/>
</dbReference>
<dbReference type="EMBL" id="AAYY01000001">
    <property type="protein sequence ID" value="EDP45320.1"/>
    <property type="molecule type" value="Genomic_DNA"/>
</dbReference>
<dbReference type="AlphaFoldDB" id="A8PSS7"/>
<feature type="region of interest" description="Disordered" evidence="1">
    <location>
        <begin position="548"/>
        <end position="569"/>
    </location>
</feature>
<accession>A8PSS7</accession>
<dbReference type="SMART" id="SM00220">
    <property type="entry name" value="S_TKc"/>
    <property type="match status" value="1"/>
</dbReference>
<comment type="caution">
    <text evidence="3">The sequence shown here is derived from an EMBL/GenBank/DDBJ whole genome shotgun (WGS) entry which is preliminary data.</text>
</comment>
<gene>
    <name evidence="3" type="ORF">MGL_0309</name>
</gene>
<feature type="domain" description="Protein kinase" evidence="2">
    <location>
        <begin position="370"/>
        <end position="772"/>
    </location>
</feature>
<dbReference type="Proteomes" id="UP000008837">
    <property type="component" value="Unassembled WGS sequence"/>
</dbReference>
<feature type="region of interest" description="Disordered" evidence="1">
    <location>
        <begin position="92"/>
        <end position="122"/>
    </location>
</feature>
<dbReference type="GO" id="GO:0010506">
    <property type="term" value="P:regulation of autophagy"/>
    <property type="evidence" value="ECO:0007669"/>
    <property type="project" value="InterPro"/>
</dbReference>
<dbReference type="PROSITE" id="PS00108">
    <property type="entry name" value="PROTEIN_KINASE_ST"/>
    <property type="match status" value="1"/>
</dbReference>
<dbReference type="GO" id="GO:0004674">
    <property type="term" value="F:protein serine/threonine kinase activity"/>
    <property type="evidence" value="ECO:0007669"/>
    <property type="project" value="InterPro"/>
</dbReference>
<dbReference type="PANTHER" id="PTHR24348">
    <property type="entry name" value="SERINE/THREONINE-PROTEIN KINASE UNC-51-RELATED"/>
    <property type="match status" value="1"/>
</dbReference>
<evidence type="ECO:0000256" key="1">
    <source>
        <dbReference type="SAM" id="MobiDB-lite"/>
    </source>
</evidence>
<dbReference type="PROSITE" id="PS50011">
    <property type="entry name" value="PROTEIN_KINASE_DOM"/>
    <property type="match status" value="1"/>
</dbReference>
<evidence type="ECO:0000259" key="2">
    <source>
        <dbReference type="PROSITE" id="PS50011"/>
    </source>
</evidence>
<dbReference type="InterPro" id="IPR011009">
    <property type="entry name" value="Kinase-like_dom_sf"/>
</dbReference>
<proteinExistence type="predicted"/>
<feature type="compositionally biased region" description="Low complexity" evidence="1">
    <location>
        <begin position="54"/>
        <end position="67"/>
    </location>
</feature>
<dbReference type="InParanoid" id="A8PSS7"/>
<keyword evidence="4" id="KW-1185">Reference proteome</keyword>
<dbReference type="GeneID" id="5856840"/>
<name>A8PSS7_MALGO</name>
<evidence type="ECO:0000313" key="3">
    <source>
        <dbReference type="EMBL" id="EDP45320.1"/>
    </source>
</evidence>
<feature type="compositionally biased region" description="Polar residues" evidence="1">
    <location>
        <begin position="110"/>
        <end position="119"/>
    </location>
</feature>
<dbReference type="KEGG" id="mgl:MGL_0309"/>
<dbReference type="SUPFAM" id="SSF56112">
    <property type="entry name" value="Protein kinase-like (PK-like)"/>
    <property type="match status" value="1"/>
</dbReference>
<dbReference type="InterPro" id="IPR045269">
    <property type="entry name" value="Atg1-like"/>
</dbReference>
<dbReference type="STRING" id="425265.A8PSS7"/>
<sequence>MELGKPAAPIGQSSDSARPCCSSRFHTADDVHACMTDSNKTSAHTLHFDSADIRPSLQRSSSTPTSSGPALRSTYRSRLSLCNQMHHQYIQTDHASPSDLRHSPRAHSFQLESNSSLSHGRNRRIYGAPQTLSSSRPIKRPSHLQREKLVRAADDWAFCPSDSLPSLPASPSRVRAEHHAKDVSHRPEILPHGPFKGSFPGTHVSNHIAPQSPSFLIQRFNFKLDSTPPMQPSIFSFQGDTTQPHTTSSLASVDSDCPRQVQALSPSRIPPTMRPLSPFTMDQPCHPGRMSHHSDGPLLPVQNTDCDACVQCYQPQNNSPCTLEHGAPIAPFRVGDRIGPGLVHDNEIVRKAQANAGVDGRELSEFTKPLEIVKLLGHGSYAVVYLVREVISSYDTSTLFPLPCVPSVTSSGSSPSLPTNLDKAMTTAANAHQAQHVDTAALDSCIDAYASVQSYVAPPSNQANDSPKEYALKCLSKRNLTPDQLSFQRLEAMIHRSIPSNPNIVTLYNVYETDNWLFLVLEYCPGKDLYFWLQEANDSIGKPGWCHNSSPSSSFQPSPNGDARMSPSSRRDATRSAWLLMSRSPNSLLSKSRLQLISTMFGQMCDAVQFCHDHGVSHRDIKPENFIIQDCSQQGINDDRVVVKLTDFGLATVNERSSEFNCGSKPYMAFECRHDLTSTYDPKQADTWSLGIVLLNLIFLRSPFKEPSVQHCASFSAFCLKPVTFLMQAFDGLTEEVAHFLCDHVFCDVTHGQRRRIAPGALGNWAAGLPYMLGVHHTTSQGAHHKIDARTNNTSLLSVSEQNIGSLSSLGSKAAHGMS</sequence>
<reference evidence="3 4" key="1">
    <citation type="journal article" date="2007" name="Proc. Natl. Acad. Sci. U.S.A.">
        <title>Dandruff-associated Malassezia genomes reveal convergent and divergent virulence traits shared with plant and human fungal pathogens.</title>
        <authorList>
            <person name="Xu J."/>
            <person name="Saunders C.W."/>
            <person name="Hu P."/>
            <person name="Grant R.A."/>
            <person name="Boekhout T."/>
            <person name="Kuramae E.E."/>
            <person name="Kronstad J.W."/>
            <person name="Deangelis Y.M."/>
            <person name="Reeder N.L."/>
            <person name="Johnstone K.R."/>
            <person name="Leland M."/>
            <person name="Fieno A.M."/>
            <person name="Begley W.M."/>
            <person name="Sun Y."/>
            <person name="Lacey M.P."/>
            <person name="Chaudhary T."/>
            <person name="Keough T."/>
            <person name="Chu L."/>
            <person name="Sears R."/>
            <person name="Yuan B."/>
            <person name="Dawson T.L.Jr."/>
        </authorList>
    </citation>
    <scope>NUCLEOTIDE SEQUENCE [LARGE SCALE GENOMIC DNA]</scope>
    <source>
        <strain evidence="4">ATCC MYA-4612 / CBS 7966</strain>
    </source>
</reference>
<protein>
    <recommendedName>
        <fullName evidence="2">Protein kinase domain-containing protein</fullName>
    </recommendedName>
</protein>